<dbReference type="InterPro" id="IPR052518">
    <property type="entry name" value="CHR_Transporter"/>
</dbReference>
<sequence>MKDLWELFTMFFRIGAFTFGGGYAMLPIIQNEVVEKRKWATDDEIIDYYAIGQCTPGVIAVNTATFIGYKKKGIIGGITATLGVVLPSLILITIIATFFKHFQDYKVVQYAFGGIRVGVVALIANTVIKMLKQTAKDRIGIAIFISAFLIIAFIDISPIVVIVMAALIGIFKGKNVEVKEDDIG</sequence>
<evidence type="ECO:0000256" key="1">
    <source>
        <dbReference type="ARBA" id="ARBA00004651"/>
    </source>
</evidence>
<name>A0ABS6G1U4_9FIRM</name>
<feature type="transmembrane region" description="Helical" evidence="7">
    <location>
        <begin position="74"/>
        <end position="98"/>
    </location>
</feature>
<comment type="subcellular location">
    <subcellularLocation>
        <location evidence="1">Cell membrane</location>
        <topology evidence="1">Multi-pass membrane protein</topology>
    </subcellularLocation>
</comment>
<dbReference type="EMBL" id="JAHLQK010000003">
    <property type="protein sequence ID" value="MBU5676449.1"/>
    <property type="molecule type" value="Genomic_DNA"/>
</dbReference>
<evidence type="ECO:0000256" key="7">
    <source>
        <dbReference type="SAM" id="Phobius"/>
    </source>
</evidence>
<accession>A0ABS6G1U4</accession>
<feature type="transmembrane region" description="Helical" evidence="7">
    <location>
        <begin position="7"/>
        <end position="26"/>
    </location>
</feature>
<keyword evidence="6 7" id="KW-0472">Membrane</keyword>
<evidence type="ECO:0000313" key="8">
    <source>
        <dbReference type="EMBL" id="MBU5676449.1"/>
    </source>
</evidence>
<evidence type="ECO:0000313" key="9">
    <source>
        <dbReference type="Proteomes" id="UP000779508"/>
    </source>
</evidence>
<comment type="caution">
    <text evidence="8">The sequence shown here is derived from an EMBL/GenBank/DDBJ whole genome shotgun (WGS) entry which is preliminary data.</text>
</comment>
<proteinExistence type="inferred from homology"/>
<reference evidence="8 9" key="1">
    <citation type="submission" date="2021-06" db="EMBL/GenBank/DDBJ databases">
        <authorList>
            <person name="Sun Q."/>
            <person name="Li D."/>
        </authorList>
    </citation>
    <scope>NUCLEOTIDE SEQUENCE [LARGE SCALE GENOMIC DNA]</scope>
    <source>
        <strain evidence="8 9">MSJ-5</strain>
    </source>
</reference>
<evidence type="ECO:0000256" key="3">
    <source>
        <dbReference type="ARBA" id="ARBA00022475"/>
    </source>
</evidence>
<evidence type="ECO:0000256" key="4">
    <source>
        <dbReference type="ARBA" id="ARBA00022692"/>
    </source>
</evidence>
<protein>
    <submittedName>
        <fullName evidence="8">Chromate transporter</fullName>
    </submittedName>
</protein>
<feature type="transmembrane region" description="Helical" evidence="7">
    <location>
        <begin position="110"/>
        <end position="128"/>
    </location>
</feature>
<dbReference type="PANTHER" id="PTHR43663">
    <property type="entry name" value="CHROMATE TRANSPORT PROTEIN-RELATED"/>
    <property type="match status" value="1"/>
</dbReference>
<keyword evidence="5 7" id="KW-1133">Transmembrane helix</keyword>
<evidence type="ECO:0000256" key="6">
    <source>
        <dbReference type="ARBA" id="ARBA00023136"/>
    </source>
</evidence>
<evidence type="ECO:0000256" key="5">
    <source>
        <dbReference type="ARBA" id="ARBA00022989"/>
    </source>
</evidence>
<dbReference type="InterPro" id="IPR003370">
    <property type="entry name" value="Chromate_transpt"/>
</dbReference>
<keyword evidence="9" id="KW-1185">Reference proteome</keyword>
<dbReference type="Pfam" id="PF02417">
    <property type="entry name" value="Chromate_transp"/>
    <property type="match status" value="1"/>
</dbReference>
<organism evidence="8 9">
    <name type="scientific">Alkaliphilus flagellatus</name>
    <dbReference type="NCBI Taxonomy" id="2841507"/>
    <lineage>
        <taxon>Bacteria</taxon>
        <taxon>Bacillati</taxon>
        <taxon>Bacillota</taxon>
        <taxon>Clostridia</taxon>
        <taxon>Peptostreptococcales</taxon>
        <taxon>Natronincolaceae</taxon>
        <taxon>Alkaliphilus</taxon>
    </lineage>
</organism>
<evidence type="ECO:0000256" key="2">
    <source>
        <dbReference type="ARBA" id="ARBA00005262"/>
    </source>
</evidence>
<keyword evidence="3" id="KW-1003">Cell membrane</keyword>
<feature type="transmembrane region" description="Helical" evidence="7">
    <location>
        <begin position="46"/>
        <end position="67"/>
    </location>
</feature>
<feature type="transmembrane region" description="Helical" evidence="7">
    <location>
        <begin position="140"/>
        <end position="171"/>
    </location>
</feature>
<dbReference type="Proteomes" id="UP000779508">
    <property type="component" value="Unassembled WGS sequence"/>
</dbReference>
<keyword evidence="4 7" id="KW-0812">Transmembrane</keyword>
<dbReference type="PANTHER" id="PTHR43663:SF1">
    <property type="entry name" value="CHROMATE TRANSPORTER"/>
    <property type="match status" value="1"/>
</dbReference>
<comment type="similarity">
    <text evidence="2">Belongs to the chromate ion transporter (CHR) (TC 2.A.51) family.</text>
</comment>
<dbReference type="RefSeq" id="WP_216416221.1">
    <property type="nucleotide sequence ID" value="NZ_JAHLQK010000003.1"/>
</dbReference>
<gene>
    <name evidence="8" type="ORF">KQI88_08475</name>
</gene>